<feature type="non-terminal residue" evidence="2">
    <location>
        <position position="89"/>
    </location>
</feature>
<evidence type="ECO:0000313" key="2">
    <source>
        <dbReference type="EMBL" id="SYV97093.1"/>
    </source>
</evidence>
<accession>A0A3B0QAQ0</accession>
<dbReference type="Pfam" id="PF00005">
    <property type="entry name" value="ABC_tran"/>
    <property type="match status" value="1"/>
</dbReference>
<dbReference type="Proteomes" id="UP000257559">
    <property type="component" value="Chromosome"/>
</dbReference>
<dbReference type="PANTHER" id="PTHR43875">
    <property type="entry name" value="MALTODEXTRIN IMPORT ATP-BINDING PROTEIN MSMX"/>
    <property type="match status" value="1"/>
</dbReference>
<reference evidence="3" key="1">
    <citation type="submission" date="2018-06" db="EMBL/GenBank/DDBJ databases">
        <authorList>
            <consortium name="Pathogen Informatics"/>
        </authorList>
    </citation>
    <scope>NUCLEOTIDE SEQUENCE [LARGE SCALE GENOMIC DNA]</scope>
    <source>
        <strain evidence="3">NCTC10132</strain>
    </source>
</reference>
<dbReference type="GO" id="GO:0016887">
    <property type="term" value="F:ATP hydrolysis activity"/>
    <property type="evidence" value="ECO:0007669"/>
    <property type="project" value="InterPro"/>
</dbReference>
<dbReference type="SUPFAM" id="SSF52540">
    <property type="entry name" value="P-loop containing nucleoside triphosphate hydrolases"/>
    <property type="match status" value="1"/>
</dbReference>
<gene>
    <name evidence="2" type="primary">malK</name>
    <name evidence="2" type="ORF">NCTC10132_00452</name>
</gene>
<name>A0A3B0QAQ0_9BACT</name>
<dbReference type="InterPro" id="IPR027417">
    <property type="entry name" value="P-loop_NTPase"/>
</dbReference>
<dbReference type="AlphaFoldDB" id="A0A3B0QAQ0"/>
<protein>
    <submittedName>
        <fullName evidence="2">Maltodextrin ABC transporter ATP-binding protein</fullName>
    </submittedName>
</protein>
<organism evidence="2 3">
    <name type="scientific">Mycoplasmopsis edwardii</name>
    <dbReference type="NCBI Taxonomy" id="53558"/>
    <lineage>
        <taxon>Bacteria</taxon>
        <taxon>Bacillati</taxon>
        <taxon>Mycoplasmatota</taxon>
        <taxon>Mycoplasmoidales</taxon>
        <taxon>Metamycoplasmataceae</taxon>
        <taxon>Mycoplasmopsis</taxon>
    </lineage>
</organism>
<evidence type="ECO:0000313" key="3">
    <source>
        <dbReference type="Proteomes" id="UP000257559"/>
    </source>
</evidence>
<proteinExistence type="predicted"/>
<keyword evidence="2" id="KW-0547">Nucleotide-binding</keyword>
<keyword evidence="3" id="KW-1185">Reference proteome</keyword>
<feature type="domain" description="ABC transporter" evidence="1">
    <location>
        <begin position="22"/>
        <end position="76"/>
    </location>
</feature>
<dbReference type="InterPro" id="IPR047641">
    <property type="entry name" value="ABC_transpr_MalK/UgpC-like"/>
</dbReference>
<keyword evidence="2" id="KW-0067">ATP-binding</keyword>
<dbReference type="InterPro" id="IPR003439">
    <property type="entry name" value="ABC_transporter-like_ATP-bd"/>
</dbReference>
<dbReference type="EMBL" id="LS991951">
    <property type="protein sequence ID" value="SYV97093.1"/>
    <property type="molecule type" value="Genomic_DNA"/>
</dbReference>
<dbReference type="KEGG" id="medw:NCTC10132_00452"/>
<dbReference type="PANTHER" id="PTHR43875:SF1">
    <property type="entry name" value="OSMOPROTECTIVE COMPOUNDS UPTAKE ATP-BINDING PROTEIN GGTA"/>
    <property type="match status" value="1"/>
</dbReference>
<dbReference type="GO" id="GO:0005524">
    <property type="term" value="F:ATP binding"/>
    <property type="evidence" value="ECO:0007669"/>
    <property type="project" value="UniProtKB-KW"/>
</dbReference>
<evidence type="ECO:0000259" key="1">
    <source>
        <dbReference type="Pfam" id="PF00005"/>
    </source>
</evidence>
<dbReference type="GO" id="GO:0055052">
    <property type="term" value="C:ATP-binding cassette (ABC) transporter complex, substrate-binding subunit-containing"/>
    <property type="evidence" value="ECO:0007669"/>
    <property type="project" value="TreeGrafter"/>
</dbReference>
<dbReference type="Gene3D" id="3.40.50.300">
    <property type="entry name" value="P-loop containing nucleotide triphosphate hydrolases"/>
    <property type="match status" value="1"/>
</dbReference>
<sequence length="89" mass="10095">MLFVSLKNKVATQFIKAIKLKNIFQKDLNNIANKMQISDILNNKAKNISGGQKQRVLIAKAIIKKANLILMDEPFSALDIKIKEKAIDW</sequence>